<sequence>QKPLGGHPGGPEGSGTWDPGGLGTTDPGGLRAADPGDKEPELGTQTFSGAAWWEASLFTTLCDAPLVKWRNSKDWIVHIYQKGLIEPDEQHELYRDRTEMKTIFKFGDLSLTLAEPTERDTDTYTCTVYNKRAGGDGCGK</sequence>
<feature type="region of interest" description="Disordered" evidence="1">
    <location>
        <begin position="1"/>
        <end position="44"/>
    </location>
</feature>
<dbReference type="Proteomes" id="UP000264800">
    <property type="component" value="Unplaced"/>
</dbReference>
<proteinExistence type="predicted"/>
<reference evidence="2" key="1">
    <citation type="submission" date="2025-08" db="UniProtKB">
        <authorList>
            <consortium name="Ensembl"/>
        </authorList>
    </citation>
    <scope>IDENTIFICATION</scope>
</reference>
<evidence type="ECO:0000313" key="2">
    <source>
        <dbReference type="Ensembl" id="ENSKMAP00000025502.1"/>
    </source>
</evidence>
<dbReference type="InterPro" id="IPR013783">
    <property type="entry name" value="Ig-like_fold"/>
</dbReference>
<evidence type="ECO:0000313" key="3">
    <source>
        <dbReference type="Proteomes" id="UP000264800"/>
    </source>
</evidence>
<name>A0A3Q3GQ64_KRYMA</name>
<feature type="compositionally biased region" description="Gly residues" evidence="1">
    <location>
        <begin position="1"/>
        <end position="23"/>
    </location>
</feature>
<dbReference type="Ensembl" id="ENSKMAT00000025822.1">
    <property type="protein sequence ID" value="ENSKMAP00000025502.1"/>
    <property type="gene ID" value="ENSKMAG00000018898.1"/>
</dbReference>
<evidence type="ECO:0008006" key="4">
    <source>
        <dbReference type="Google" id="ProtNLM"/>
    </source>
</evidence>
<protein>
    <recommendedName>
        <fullName evidence="4">Ig-like domain-containing protein</fullName>
    </recommendedName>
</protein>
<dbReference type="InterPro" id="IPR036179">
    <property type="entry name" value="Ig-like_dom_sf"/>
</dbReference>
<reference evidence="2" key="2">
    <citation type="submission" date="2025-09" db="UniProtKB">
        <authorList>
            <consortium name="Ensembl"/>
        </authorList>
    </citation>
    <scope>IDENTIFICATION</scope>
</reference>
<dbReference type="SUPFAM" id="SSF48726">
    <property type="entry name" value="Immunoglobulin"/>
    <property type="match status" value="1"/>
</dbReference>
<dbReference type="Gene3D" id="2.60.40.10">
    <property type="entry name" value="Immunoglobulins"/>
    <property type="match status" value="1"/>
</dbReference>
<organism evidence="2 3">
    <name type="scientific">Kryptolebias marmoratus</name>
    <name type="common">Mangrove killifish</name>
    <name type="synonym">Rivulus marmoratus</name>
    <dbReference type="NCBI Taxonomy" id="37003"/>
    <lineage>
        <taxon>Eukaryota</taxon>
        <taxon>Metazoa</taxon>
        <taxon>Chordata</taxon>
        <taxon>Craniata</taxon>
        <taxon>Vertebrata</taxon>
        <taxon>Euteleostomi</taxon>
        <taxon>Actinopterygii</taxon>
        <taxon>Neopterygii</taxon>
        <taxon>Teleostei</taxon>
        <taxon>Neoteleostei</taxon>
        <taxon>Acanthomorphata</taxon>
        <taxon>Ovalentaria</taxon>
        <taxon>Atherinomorphae</taxon>
        <taxon>Cyprinodontiformes</taxon>
        <taxon>Rivulidae</taxon>
        <taxon>Kryptolebias</taxon>
    </lineage>
</organism>
<accession>A0A3Q3GQ64</accession>
<dbReference type="AlphaFoldDB" id="A0A3Q3GQ64"/>
<evidence type="ECO:0000256" key="1">
    <source>
        <dbReference type="SAM" id="MobiDB-lite"/>
    </source>
</evidence>
<keyword evidence="3" id="KW-1185">Reference proteome</keyword>